<feature type="compositionally biased region" description="Pro residues" evidence="1">
    <location>
        <begin position="381"/>
        <end position="392"/>
    </location>
</feature>
<dbReference type="PANTHER" id="PTHR37012:SF2">
    <property type="entry name" value="BZIP DOMAIN-CONTAINING PROTEIN-RELATED"/>
    <property type="match status" value="1"/>
</dbReference>
<dbReference type="Gene3D" id="1.20.5.170">
    <property type="match status" value="1"/>
</dbReference>
<feature type="compositionally biased region" description="Polar residues" evidence="1">
    <location>
        <begin position="97"/>
        <end position="108"/>
    </location>
</feature>
<dbReference type="AlphaFoldDB" id="A0A1B8GKE7"/>
<evidence type="ECO:0000313" key="3">
    <source>
        <dbReference type="Proteomes" id="UP000091956"/>
    </source>
</evidence>
<keyword evidence="3" id="KW-1185">Reference proteome</keyword>
<evidence type="ECO:0000256" key="1">
    <source>
        <dbReference type="SAM" id="MobiDB-lite"/>
    </source>
</evidence>
<dbReference type="Proteomes" id="UP000091956">
    <property type="component" value="Unassembled WGS sequence"/>
</dbReference>
<dbReference type="CDD" id="cd14688">
    <property type="entry name" value="bZIP_YAP"/>
    <property type="match status" value="1"/>
</dbReference>
<protein>
    <recommendedName>
        <fullName evidence="4">BZIP domain-containing protein</fullName>
    </recommendedName>
</protein>
<accession>A0A1B8GKE7</accession>
<proteinExistence type="predicted"/>
<evidence type="ECO:0008006" key="4">
    <source>
        <dbReference type="Google" id="ProtNLM"/>
    </source>
</evidence>
<evidence type="ECO:0000313" key="2">
    <source>
        <dbReference type="EMBL" id="OBT96291.2"/>
    </source>
</evidence>
<reference evidence="3" key="2">
    <citation type="journal article" date="2018" name="Nat. Commun.">
        <title>Extreme sensitivity to ultraviolet light in the fungal pathogen causing white-nose syndrome of bats.</title>
        <authorList>
            <person name="Palmer J.M."/>
            <person name="Drees K.P."/>
            <person name="Foster J.T."/>
            <person name="Lindner D.L."/>
        </authorList>
    </citation>
    <scope>NUCLEOTIDE SEQUENCE [LARGE SCALE GENOMIC DNA]</scope>
    <source>
        <strain evidence="3">UAMH 10579</strain>
    </source>
</reference>
<gene>
    <name evidence="2" type="ORF">VE01_05802</name>
</gene>
<organism evidence="2 3">
    <name type="scientific">Pseudogymnoascus verrucosus</name>
    <dbReference type="NCBI Taxonomy" id="342668"/>
    <lineage>
        <taxon>Eukaryota</taxon>
        <taxon>Fungi</taxon>
        <taxon>Dikarya</taxon>
        <taxon>Ascomycota</taxon>
        <taxon>Pezizomycotina</taxon>
        <taxon>Leotiomycetes</taxon>
        <taxon>Thelebolales</taxon>
        <taxon>Thelebolaceae</taxon>
        <taxon>Pseudogymnoascus</taxon>
    </lineage>
</organism>
<dbReference type="PANTHER" id="PTHR37012">
    <property type="entry name" value="B-ZIP TRANSCRIPTION FACTOR (EUROFUNG)-RELATED"/>
    <property type="match status" value="1"/>
</dbReference>
<feature type="compositionally biased region" description="Polar residues" evidence="1">
    <location>
        <begin position="337"/>
        <end position="364"/>
    </location>
</feature>
<feature type="compositionally biased region" description="Basic and acidic residues" evidence="1">
    <location>
        <begin position="113"/>
        <end position="124"/>
    </location>
</feature>
<feature type="region of interest" description="Disordered" evidence="1">
    <location>
        <begin position="37"/>
        <end position="124"/>
    </location>
</feature>
<feature type="compositionally biased region" description="Basic and acidic residues" evidence="1">
    <location>
        <begin position="66"/>
        <end position="75"/>
    </location>
</feature>
<sequence length="618" mass="66904">MRYHNPERSPPFNVTHATIASPNYNYLPPSPAHSLNCTVDDLPINDRMTNANTRPNGRPSTESEDEHWQARDQPRGSRSRQPSNAHTQVRHRASRAGTRSVNRLSAAQLSRKRANDREAQRAIRQRTKDQIETLQQQVKQLTDPEKERRTWNVHLRNRQLEDEVATLHERINAMEMRNTGAMDAGAPLGDPMGGPNRDLRPHDLNMQWPGMDMAYGGAHGLPPGFDGAGMVLSRADTPAGVSDMATYAPSDGLISPFPQTESPAASFTDMDPASRIDFVGGAGGGGGDNLGIGSDLASPQSWTTVTSPFDLEDESIFSSPPSAYMSPSGMPFAFQGQPGQTGQQMAPTSAPSNITSRTTYNLGTAPSAPQQQQQQHAQPPLQSPQPLQPAPPQQMLQPTPQRPHSHVPLRPSPHQQPPPWTLIPRLLTPTTPLDALLHHALTAHRACLSAASTDPPKPIYTDLYPSPPAHPPLPPLSAALTRAVHAAGLRTPATSAAVLSIAHSVARWMARPTEGTYAGVPAWMRPSPSELGGLPAWAAMMVPFARVRESAAAGGEGLLRDWLTGVEFEWVGEVWDGKGGVVEGFENAVKDIGRWKVGGRVGEMLKESGGDVKREFLF</sequence>
<feature type="compositionally biased region" description="Pro residues" evidence="1">
    <location>
        <begin position="410"/>
        <end position="421"/>
    </location>
</feature>
<dbReference type="RefSeq" id="XP_059319672.1">
    <property type="nucleotide sequence ID" value="XM_059463738.1"/>
</dbReference>
<dbReference type="GeneID" id="28839188"/>
<reference evidence="2 3" key="1">
    <citation type="submission" date="2016-03" db="EMBL/GenBank/DDBJ databases">
        <title>Comparative genomics of Pseudogymnoascus destructans, the fungus causing white-nose syndrome of bats.</title>
        <authorList>
            <person name="Palmer J.M."/>
            <person name="Drees K.P."/>
            <person name="Foster J.T."/>
            <person name="Lindner D.L."/>
        </authorList>
    </citation>
    <scope>NUCLEOTIDE SEQUENCE [LARGE SCALE GENOMIC DNA]</scope>
    <source>
        <strain evidence="2 3">UAMH 10579</strain>
    </source>
</reference>
<feature type="compositionally biased region" description="Low complexity" evidence="1">
    <location>
        <begin position="365"/>
        <end position="380"/>
    </location>
</feature>
<dbReference type="EMBL" id="KV460229">
    <property type="protein sequence ID" value="OBT96291.2"/>
    <property type="molecule type" value="Genomic_DNA"/>
</dbReference>
<feature type="region of interest" description="Disordered" evidence="1">
    <location>
        <begin position="322"/>
        <end position="425"/>
    </location>
</feature>
<name>A0A1B8GKE7_9PEZI</name>
<feature type="compositionally biased region" description="Polar residues" evidence="1">
    <location>
        <begin position="47"/>
        <end position="60"/>
    </location>
</feature>